<evidence type="ECO:0000313" key="1">
    <source>
        <dbReference type="EMBL" id="CAJ36298.1"/>
    </source>
</evidence>
<keyword evidence="2" id="KW-1185">Reference proteome</keyword>
<protein>
    <submittedName>
        <fullName evidence="1">Uncharacterized protein</fullName>
    </submittedName>
</protein>
<accession>Q0W5P5</accession>
<reference evidence="1 2" key="1">
    <citation type="journal article" date="2006" name="Science">
        <title>Genome of rice cluster I archaea -- the key methane producers in the rice rhizosphere.</title>
        <authorList>
            <person name="Erkel C."/>
            <person name="Kube M."/>
            <person name="Reinhardt R."/>
            <person name="Liesack W."/>
        </authorList>
    </citation>
    <scope>NUCLEOTIDE SEQUENCE [LARGE SCALE GENOMIC DNA]</scope>
    <source>
        <strain evidence="2">DSM 22066 / NBRC 105507 / MRE50</strain>
    </source>
</reference>
<dbReference type="RefSeq" id="WP_012036222.1">
    <property type="nucleotide sequence ID" value="NC_009464.1"/>
</dbReference>
<dbReference type="EMBL" id="AM114193">
    <property type="protein sequence ID" value="CAJ36298.1"/>
    <property type="molecule type" value="Genomic_DNA"/>
</dbReference>
<proteinExistence type="predicted"/>
<organism evidence="1 2">
    <name type="scientific">Methanocella arvoryzae (strain DSM 22066 / NBRC 105507 / MRE50)</name>
    <dbReference type="NCBI Taxonomy" id="351160"/>
    <lineage>
        <taxon>Archaea</taxon>
        <taxon>Methanobacteriati</taxon>
        <taxon>Methanobacteriota</taxon>
        <taxon>Stenosarchaea group</taxon>
        <taxon>Methanomicrobia</taxon>
        <taxon>Methanocellales</taxon>
        <taxon>Methanocellaceae</taxon>
        <taxon>Methanocella</taxon>
    </lineage>
</organism>
<dbReference type="KEGG" id="rci:RCIX956"/>
<gene>
    <name evidence="1" type="ORF">RCIX956</name>
</gene>
<dbReference type="AlphaFoldDB" id="Q0W5P5"/>
<dbReference type="GeneID" id="5145304"/>
<dbReference type="eggNOG" id="arCOG11685">
    <property type="taxonomic scope" value="Archaea"/>
</dbReference>
<name>Q0W5P5_METAR</name>
<dbReference type="Proteomes" id="UP000000663">
    <property type="component" value="Chromosome"/>
</dbReference>
<sequence>MEMDKLEQENTAATVFSYLIRGLSNGNKESVKAELVQKMTPIKELYSLSDEIYPLYIDQCMEKKKFLKVQDAIEAFGSAIDAGKIKSSDERIIMAWIGEIMRQNKTTGNVKTKRR</sequence>
<dbReference type="STRING" id="351160.RCIX956"/>
<evidence type="ECO:0000313" key="2">
    <source>
        <dbReference type="Proteomes" id="UP000000663"/>
    </source>
</evidence>